<reference evidence="2" key="1">
    <citation type="journal article" date="2021" name="J Fungi (Basel)">
        <title>Virulence traits and population genomics of the black yeast Aureobasidium melanogenum.</title>
        <authorList>
            <person name="Cernosa A."/>
            <person name="Sun X."/>
            <person name="Gostincar C."/>
            <person name="Fang C."/>
            <person name="Gunde-Cimerman N."/>
            <person name="Song Z."/>
        </authorList>
    </citation>
    <scope>NUCLEOTIDE SEQUENCE</scope>
    <source>
        <strain evidence="2">EXF-9298</strain>
    </source>
</reference>
<protein>
    <submittedName>
        <fullName evidence="2">Uncharacterized protein</fullName>
    </submittedName>
</protein>
<evidence type="ECO:0000313" key="3">
    <source>
        <dbReference type="Proteomes" id="UP000729357"/>
    </source>
</evidence>
<accession>A0A9P8G4E8</accession>
<gene>
    <name evidence="2" type="ORF">KCU98_g2255</name>
</gene>
<evidence type="ECO:0000313" key="2">
    <source>
        <dbReference type="EMBL" id="KAG9988918.1"/>
    </source>
</evidence>
<dbReference type="EMBL" id="JAHFXS010000117">
    <property type="protein sequence ID" value="KAG9988918.1"/>
    <property type="molecule type" value="Genomic_DNA"/>
</dbReference>
<reference evidence="2" key="2">
    <citation type="submission" date="2021-08" db="EMBL/GenBank/DDBJ databases">
        <authorList>
            <person name="Gostincar C."/>
            <person name="Sun X."/>
            <person name="Song Z."/>
            <person name="Gunde-Cimerman N."/>
        </authorList>
    </citation>
    <scope>NUCLEOTIDE SEQUENCE</scope>
    <source>
        <strain evidence="2">EXF-9298</strain>
    </source>
</reference>
<evidence type="ECO:0000256" key="1">
    <source>
        <dbReference type="SAM" id="MobiDB-lite"/>
    </source>
</evidence>
<feature type="region of interest" description="Disordered" evidence="1">
    <location>
        <begin position="136"/>
        <end position="161"/>
    </location>
</feature>
<proteinExistence type="predicted"/>
<keyword evidence="3" id="KW-1185">Reference proteome</keyword>
<sequence length="215" mass="24815">MALQPHAHHNHLDPENFPPARGTFEIPFEGVEMPDSIKDEEFRKGPRRQNTLTWMNAVQACLDDFTSWDRRLNGKIIHESIQICHVARISPRSLEGRPVKAQAAYIKEDLQSAIDLLVSHEKMRMAELTKLRAENAKESDIKTDGKKRKQEDELEVQQATKKRKQDIGKELEAFVDELGDLRKLVNEKMSTVDIEIRKRFHKLEGKILELMAGEI</sequence>
<dbReference type="AlphaFoldDB" id="A0A9P8G4E8"/>
<organism evidence="2 3">
    <name type="scientific">Aureobasidium melanogenum</name>
    <name type="common">Aureobasidium pullulans var. melanogenum</name>
    <dbReference type="NCBI Taxonomy" id="46634"/>
    <lineage>
        <taxon>Eukaryota</taxon>
        <taxon>Fungi</taxon>
        <taxon>Dikarya</taxon>
        <taxon>Ascomycota</taxon>
        <taxon>Pezizomycotina</taxon>
        <taxon>Dothideomycetes</taxon>
        <taxon>Dothideomycetidae</taxon>
        <taxon>Dothideales</taxon>
        <taxon>Saccotheciaceae</taxon>
        <taxon>Aureobasidium</taxon>
    </lineage>
</organism>
<comment type="caution">
    <text evidence="2">The sequence shown here is derived from an EMBL/GenBank/DDBJ whole genome shotgun (WGS) entry which is preliminary data.</text>
</comment>
<name>A0A9P8G4E8_AURME</name>
<dbReference type="Proteomes" id="UP000729357">
    <property type="component" value="Unassembled WGS sequence"/>
</dbReference>
<feature type="non-terminal residue" evidence="2">
    <location>
        <position position="215"/>
    </location>
</feature>